<name>A0A9J6P847_9CLOT</name>
<dbReference type="RefSeq" id="WP_250860759.1">
    <property type="nucleotide sequence ID" value="NZ_JAGSOJ010000004.1"/>
</dbReference>
<protein>
    <recommendedName>
        <fullName evidence="4">Cache domain-containing protein</fullName>
    </recommendedName>
</protein>
<proteinExistence type="predicted"/>
<sequence>MKFKKQIVVAIFISLVLTSCNFKLKAGIIKDESKNESVEEVIKKVDENIKKADEIIEQEKLSEEEKNELAVKVKNEVEDLVALLSETTDEIEIKELLKQEFDNSNEDIENIYFATEKGMFYLYPEQKLPEGFNPTNRSWYTQAKEKSEFTSSFTNSATGGEVLTLSLSVKSEENFIGVLGVDINLENNVQ</sequence>
<gene>
    <name evidence="2" type="ORF">KDK92_17915</name>
</gene>
<accession>A0A9J6P847</accession>
<dbReference type="PROSITE" id="PS51257">
    <property type="entry name" value="PROKAR_LIPOPROTEIN"/>
    <property type="match status" value="1"/>
</dbReference>
<dbReference type="EMBL" id="JAGSOJ010000004">
    <property type="protein sequence ID" value="MCM1991616.1"/>
    <property type="molecule type" value="Genomic_DNA"/>
</dbReference>
<comment type="caution">
    <text evidence="2">The sequence shown here is derived from an EMBL/GenBank/DDBJ whole genome shotgun (WGS) entry which is preliminary data.</text>
</comment>
<dbReference type="CDD" id="cd12913">
    <property type="entry name" value="PDC1_MCP_like"/>
    <property type="match status" value="1"/>
</dbReference>
<evidence type="ECO:0008006" key="4">
    <source>
        <dbReference type="Google" id="ProtNLM"/>
    </source>
</evidence>
<dbReference type="AlphaFoldDB" id="A0A9J6P847"/>
<keyword evidence="3" id="KW-1185">Reference proteome</keyword>
<organism evidence="2 3">
    <name type="scientific">Oceanirhabdus seepicola</name>
    <dbReference type="NCBI Taxonomy" id="2828781"/>
    <lineage>
        <taxon>Bacteria</taxon>
        <taxon>Bacillati</taxon>
        <taxon>Bacillota</taxon>
        <taxon>Clostridia</taxon>
        <taxon>Eubacteriales</taxon>
        <taxon>Clostridiaceae</taxon>
        <taxon>Oceanirhabdus</taxon>
    </lineage>
</organism>
<dbReference type="InterPro" id="IPR029151">
    <property type="entry name" value="Sensor-like_sf"/>
</dbReference>
<dbReference type="SUPFAM" id="SSF103190">
    <property type="entry name" value="Sensory domain-like"/>
    <property type="match status" value="1"/>
</dbReference>
<dbReference type="Pfam" id="PF22673">
    <property type="entry name" value="MCP-like_PDC_1"/>
    <property type="match status" value="1"/>
</dbReference>
<evidence type="ECO:0000256" key="1">
    <source>
        <dbReference type="SAM" id="Coils"/>
    </source>
</evidence>
<dbReference type="Proteomes" id="UP001056429">
    <property type="component" value="Unassembled WGS sequence"/>
</dbReference>
<dbReference type="Gene3D" id="3.30.450.20">
    <property type="entry name" value="PAS domain"/>
    <property type="match status" value="1"/>
</dbReference>
<reference evidence="2" key="2">
    <citation type="submission" date="2021-04" db="EMBL/GenBank/DDBJ databases">
        <authorList>
            <person name="Dong X."/>
        </authorList>
    </citation>
    <scope>NUCLEOTIDE SEQUENCE</scope>
    <source>
        <strain evidence="2">ZWT</strain>
    </source>
</reference>
<keyword evidence="1" id="KW-0175">Coiled coil</keyword>
<reference evidence="2" key="1">
    <citation type="journal article" date="2021" name="mSystems">
        <title>Bacteria and Archaea Synergistically Convert Glycine Betaine to Biogenic Methane in the Formosa Cold Seep of the South China Sea.</title>
        <authorList>
            <person name="Li L."/>
            <person name="Zhang W."/>
            <person name="Zhang S."/>
            <person name="Song L."/>
            <person name="Sun Q."/>
            <person name="Zhang H."/>
            <person name="Xiang H."/>
            <person name="Dong X."/>
        </authorList>
    </citation>
    <scope>NUCLEOTIDE SEQUENCE</scope>
    <source>
        <strain evidence="2">ZWT</strain>
    </source>
</reference>
<evidence type="ECO:0000313" key="2">
    <source>
        <dbReference type="EMBL" id="MCM1991616.1"/>
    </source>
</evidence>
<evidence type="ECO:0000313" key="3">
    <source>
        <dbReference type="Proteomes" id="UP001056429"/>
    </source>
</evidence>
<feature type="coiled-coil region" evidence="1">
    <location>
        <begin position="35"/>
        <end position="90"/>
    </location>
</feature>